<organism evidence="2 3">
    <name type="scientific">Sparassis crispa</name>
    <dbReference type="NCBI Taxonomy" id="139825"/>
    <lineage>
        <taxon>Eukaryota</taxon>
        <taxon>Fungi</taxon>
        <taxon>Dikarya</taxon>
        <taxon>Basidiomycota</taxon>
        <taxon>Agaricomycotina</taxon>
        <taxon>Agaricomycetes</taxon>
        <taxon>Polyporales</taxon>
        <taxon>Sparassidaceae</taxon>
        <taxon>Sparassis</taxon>
    </lineage>
</organism>
<dbReference type="EMBL" id="BFAD01000016">
    <property type="protein sequence ID" value="GBE89427.1"/>
    <property type="molecule type" value="Genomic_DNA"/>
</dbReference>
<comment type="caution">
    <text evidence="2">The sequence shown here is derived from an EMBL/GenBank/DDBJ whole genome shotgun (WGS) entry which is preliminary data.</text>
</comment>
<protein>
    <submittedName>
        <fullName evidence="2">Uncharacterized protein</fullName>
    </submittedName>
</protein>
<feature type="region of interest" description="Disordered" evidence="1">
    <location>
        <begin position="388"/>
        <end position="417"/>
    </location>
</feature>
<sequence>MLAVMNAAPAAFPFAGPSSSHPAPHGQKRPRGLWKGRRDSPASRPAAAEPPKAPASTRDSDLSDGDEDGRSYSSGSSKRRRFSGPDFSASSFSPFPSRPHTPYELGSPVAMTSSTKGKETCTVDFEDWQNLKALFTRAADRSDCDDAEEALPLLRAVIRECTRFLTVHRDPSVIFTETSARHSRSPDVLTPTDDRIARDWTHDAHTRPAAYREQPTAFHALFGSALFLTGNILAADPALALPAEPRDASAYWLGALDVFETGENLPSRTSGYGANDAEDWRMAIVWGRTLVALADEKVAHSIAVAKAAAGGGTDDNNYCYLPTLSPFSAAEPAWPPGSPFAAIAGVRPPVSRRALLHSASAHELLVLAMDQFSRGIFHMPHVHYAGSHNPPSQVYQPAPPPPRQRHHRQQQRQQVDPRFSRAKELFTLASEVLGVAERLPAAAQRAEWAAWADSVFTQMRMEAELDAWRAPLNAARGRCWLVVGEAAAEGVEGALEEGEGMDVLASREAGEAREGLGNAVTFFERARAAGARAPEDENTPLLVEALITLANLTVDAAAREELYARAQLEAGADLGLDADADADAMDES</sequence>
<evidence type="ECO:0000313" key="3">
    <source>
        <dbReference type="Proteomes" id="UP000287166"/>
    </source>
</evidence>
<dbReference type="STRING" id="139825.A0A401H4R9"/>
<keyword evidence="3" id="KW-1185">Reference proteome</keyword>
<gene>
    <name evidence="2" type="ORF">SCP_1600890</name>
</gene>
<dbReference type="OrthoDB" id="3204217at2759"/>
<proteinExistence type="predicted"/>
<feature type="compositionally biased region" description="Low complexity" evidence="1">
    <location>
        <begin position="42"/>
        <end position="56"/>
    </location>
</feature>
<feature type="region of interest" description="Disordered" evidence="1">
    <location>
        <begin position="1"/>
        <end position="114"/>
    </location>
</feature>
<evidence type="ECO:0000256" key="1">
    <source>
        <dbReference type="SAM" id="MobiDB-lite"/>
    </source>
</evidence>
<dbReference type="Proteomes" id="UP000287166">
    <property type="component" value="Unassembled WGS sequence"/>
</dbReference>
<dbReference type="AlphaFoldDB" id="A0A401H4R9"/>
<dbReference type="RefSeq" id="XP_027620340.1">
    <property type="nucleotide sequence ID" value="XM_027764539.1"/>
</dbReference>
<feature type="compositionally biased region" description="Basic residues" evidence="1">
    <location>
        <begin position="26"/>
        <end position="35"/>
    </location>
</feature>
<name>A0A401H4R9_9APHY</name>
<reference evidence="2 3" key="1">
    <citation type="journal article" date="2018" name="Sci. Rep.">
        <title>Genome sequence of the cauliflower mushroom Sparassis crispa (Hanabiratake) and its association with beneficial usage.</title>
        <authorList>
            <person name="Kiyama R."/>
            <person name="Furutani Y."/>
            <person name="Kawaguchi K."/>
            <person name="Nakanishi T."/>
        </authorList>
    </citation>
    <scope>NUCLEOTIDE SEQUENCE [LARGE SCALE GENOMIC DNA]</scope>
</reference>
<accession>A0A401H4R9</accession>
<evidence type="ECO:0000313" key="2">
    <source>
        <dbReference type="EMBL" id="GBE89427.1"/>
    </source>
</evidence>
<dbReference type="GeneID" id="38786344"/>
<dbReference type="InParanoid" id="A0A401H4R9"/>
<feature type="compositionally biased region" description="Low complexity" evidence="1">
    <location>
        <begin position="7"/>
        <end position="25"/>
    </location>
</feature>
<feature type="compositionally biased region" description="Low complexity" evidence="1">
    <location>
        <begin position="84"/>
        <end position="95"/>
    </location>
</feature>